<dbReference type="SMART" id="SM00829">
    <property type="entry name" value="PKS_ER"/>
    <property type="match status" value="1"/>
</dbReference>
<dbReference type="InterPro" id="IPR020843">
    <property type="entry name" value="ER"/>
</dbReference>
<dbReference type="Gene3D" id="3.90.180.10">
    <property type="entry name" value="Medium-chain alcohol dehydrogenases, catalytic domain"/>
    <property type="match status" value="1"/>
</dbReference>
<evidence type="ECO:0000256" key="2">
    <source>
        <dbReference type="ARBA" id="ARBA00023002"/>
    </source>
</evidence>
<keyword evidence="1" id="KW-0521">NADP</keyword>
<dbReference type="RefSeq" id="WP_270045889.1">
    <property type="nucleotide sequence ID" value="NZ_JAPDOD010000071.1"/>
</dbReference>
<dbReference type="InterPro" id="IPR047618">
    <property type="entry name" value="QOR-like"/>
</dbReference>
<dbReference type="GO" id="GO:0003960">
    <property type="term" value="F:quinone reductase (NADPH) activity"/>
    <property type="evidence" value="ECO:0007669"/>
    <property type="project" value="InterPro"/>
</dbReference>
<comment type="caution">
    <text evidence="5">The sequence shown here is derived from an EMBL/GenBank/DDBJ whole genome shotgun (WGS) entry which is preliminary data.</text>
</comment>
<evidence type="ECO:0000313" key="5">
    <source>
        <dbReference type="EMBL" id="MDA0166631.1"/>
    </source>
</evidence>
<protein>
    <submittedName>
        <fullName evidence="5">Quinone oxidoreductase</fullName>
    </submittedName>
</protein>
<evidence type="ECO:0000256" key="3">
    <source>
        <dbReference type="SAM" id="MobiDB-lite"/>
    </source>
</evidence>
<dbReference type="GO" id="GO:0005829">
    <property type="term" value="C:cytosol"/>
    <property type="evidence" value="ECO:0007669"/>
    <property type="project" value="TreeGrafter"/>
</dbReference>
<reference evidence="5" key="1">
    <citation type="submission" date="2022-10" db="EMBL/GenBank/DDBJ databases">
        <title>The WGS of Solirubrobacter ginsenosidimutans DSM 21036.</title>
        <authorList>
            <person name="Jiang Z."/>
        </authorList>
    </citation>
    <scope>NUCLEOTIDE SEQUENCE</scope>
    <source>
        <strain evidence="5">DSM 21036</strain>
    </source>
</reference>
<dbReference type="GO" id="GO:0070402">
    <property type="term" value="F:NADPH binding"/>
    <property type="evidence" value="ECO:0007669"/>
    <property type="project" value="TreeGrafter"/>
</dbReference>
<dbReference type="PANTHER" id="PTHR48106:SF13">
    <property type="entry name" value="QUINONE OXIDOREDUCTASE-RELATED"/>
    <property type="match status" value="1"/>
</dbReference>
<keyword evidence="6" id="KW-1185">Reference proteome</keyword>
<dbReference type="EMBL" id="JAPDOD010000071">
    <property type="protein sequence ID" value="MDA0166631.1"/>
    <property type="molecule type" value="Genomic_DNA"/>
</dbReference>
<dbReference type="Gene3D" id="3.40.50.720">
    <property type="entry name" value="NAD(P)-binding Rossmann-like Domain"/>
    <property type="match status" value="1"/>
</dbReference>
<accession>A0A9X3N3J9</accession>
<dbReference type="SUPFAM" id="SSF50129">
    <property type="entry name" value="GroES-like"/>
    <property type="match status" value="1"/>
</dbReference>
<dbReference type="GO" id="GO:0035925">
    <property type="term" value="F:mRNA 3'-UTR AU-rich region binding"/>
    <property type="evidence" value="ECO:0007669"/>
    <property type="project" value="TreeGrafter"/>
</dbReference>
<dbReference type="InterPro" id="IPR011032">
    <property type="entry name" value="GroES-like_sf"/>
</dbReference>
<gene>
    <name evidence="5" type="ORF">OM076_40595</name>
</gene>
<proteinExistence type="predicted"/>
<dbReference type="Pfam" id="PF08240">
    <property type="entry name" value="ADH_N"/>
    <property type="match status" value="1"/>
</dbReference>
<dbReference type="AlphaFoldDB" id="A0A9X3N3J9"/>
<name>A0A9X3N3J9_9ACTN</name>
<dbReference type="InterPro" id="IPR036291">
    <property type="entry name" value="NAD(P)-bd_dom_sf"/>
</dbReference>
<sequence>MRAIQITSKGGPEVLTHADVPEPEPGAEDLLVSVEAIGVNYRDVYEREGRGAAYGNAPLPLIVGAEAAGTVLRGAGGFAEGDRVAWAAAPGCYAEQVAVPVANAVRVPDGTSTELAAAAILQGMTAHYLSHSTYPVQAGDVAVVHAAAGGVGLLLTQMIKARGGTVIATTSTEEKAELARAAGADESIPYEGFGDFVRSYTGGAGAHVIYDAIGATTFEEGMGALRTRGMFVLYGMASGPAPDYDPQKLQAKSLYLTRPGLPGYIATREELEQRAGDVLNWIAEGRLDVRIGERYPLQDAQRAHEDLEARRSTGKLLLIP</sequence>
<feature type="region of interest" description="Disordered" evidence="3">
    <location>
        <begin position="1"/>
        <end position="25"/>
    </location>
</feature>
<feature type="domain" description="Enoyl reductase (ER)" evidence="4">
    <location>
        <begin position="10"/>
        <end position="318"/>
    </location>
</feature>
<dbReference type="Proteomes" id="UP001149140">
    <property type="component" value="Unassembled WGS sequence"/>
</dbReference>
<dbReference type="CDD" id="cd05286">
    <property type="entry name" value="QOR2"/>
    <property type="match status" value="1"/>
</dbReference>
<dbReference type="InterPro" id="IPR013154">
    <property type="entry name" value="ADH-like_N"/>
</dbReference>
<dbReference type="PANTHER" id="PTHR48106">
    <property type="entry name" value="QUINONE OXIDOREDUCTASE PIG3-RELATED"/>
    <property type="match status" value="1"/>
</dbReference>
<evidence type="ECO:0000313" key="6">
    <source>
        <dbReference type="Proteomes" id="UP001149140"/>
    </source>
</evidence>
<organism evidence="5 6">
    <name type="scientific">Solirubrobacter ginsenosidimutans</name>
    <dbReference type="NCBI Taxonomy" id="490573"/>
    <lineage>
        <taxon>Bacteria</taxon>
        <taxon>Bacillati</taxon>
        <taxon>Actinomycetota</taxon>
        <taxon>Thermoleophilia</taxon>
        <taxon>Solirubrobacterales</taxon>
        <taxon>Solirubrobacteraceae</taxon>
        <taxon>Solirubrobacter</taxon>
    </lineage>
</organism>
<dbReference type="SUPFAM" id="SSF51735">
    <property type="entry name" value="NAD(P)-binding Rossmann-fold domains"/>
    <property type="match status" value="1"/>
</dbReference>
<dbReference type="InterPro" id="IPR013149">
    <property type="entry name" value="ADH-like_C"/>
</dbReference>
<evidence type="ECO:0000256" key="1">
    <source>
        <dbReference type="ARBA" id="ARBA00022857"/>
    </source>
</evidence>
<keyword evidence="2" id="KW-0560">Oxidoreductase</keyword>
<dbReference type="Pfam" id="PF00107">
    <property type="entry name" value="ADH_zinc_N"/>
    <property type="match status" value="1"/>
</dbReference>
<evidence type="ECO:0000259" key="4">
    <source>
        <dbReference type="SMART" id="SM00829"/>
    </source>
</evidence>